<protein>
    <recommendedName>
        <fullName evidence="1">F-box domain-containing protein</fullName>
    </recommendedName>
</protein>
<dbReference type="OMA" id="IFISRRE"/>
<dbReference type="PANTHER" id="PTHR31672">
    <property type="entry name" value="BNACNNG10540D PROTEIN"/>
    <property type="match status" value="1"/>
</dbReference>
<feature type="domain" description="F-box" evidence="1">
    <location>
        <begin position="30"/>
        <end position="75"/>
    </location>
</feature>
<dbReference type="PANTHER" id="PTHR31672:SF13">
    <property type="entry name" value="F-BOX PROTEIN CPR30-LIKE"/>
    <property type="match status" value="1"/>
</dbReference>
<dbReference type="InterPro" id="IPR036047">
    <property type="entry name" value="F-box-like_dom_sf"/>
</dbReference>
<dbReference type="SMART" id="SM00256">
    <property type="entry name" value="FBOX"/>
    <property type="match status" value="1"/>
</dbReference>
<dbReference type="Pfam" id="PF00646">
    <property type="entry name" value="F-box"/>
    <property type="match status" value="1"/>
</dbReference>
<reference evidence="2 3" key="1">
    <citation type="journal article" date="2018" name="Science">
        <title>The opium poppy genome and morphinan production.</title>
        <authorList>
            <person name="Guo L."/>
            <person name="Winzer T."/>
            <person name="Yang X."/>
            <person name="Li Y."/>
            <person name="Ning Z."/>
            <person name="He Z."/>
            <person name="Teodor R."/>
            <person name="Lu Y."/>
            <person name="Bowser T.A."/>
            <person name="Graham I.A."/>
            <person name="Ye K."/>
        </authorList>
    </citation>
    <scope>NUCLEOTIDE SEQUENCE [LARGE SCALE GENOMIC DNA]</scope>
    <source>
        <strain evidence="3">cv. HN1</strain>
        <tissue evidence="2">Leaves</tissue>
    </source>
</reference>
<dbReference type="CDD" id="cd22157">
    <property type="entry name" value="F-box_AtFBW1-like"/>
    <property type="match status" value="1"/>
</dbReference>
<sequence length="192" mass="22472">MNMFDTSMSSSQLGKRRRLSYGIYQPTSRDRVLNDLPDHLIYEIFLRSSAESLLRLKSVCKAWYSLIKDRNFAKLHYDHNKTKKQSIGIIFISRREYISQYDLTIVNNLWEYEEVHLQELKLTVGTEEIVKMTSCNGLVFFHTEFPLLIWNPITRESVELPPRRMDGDSKMATACGIGYHAANNEYRVVQLL</sequence>
<dbReference type="AlphaFoldDB" id="A0A4Y7LJ16"/>
<dbReference type="Pfam" id="PF08268">
    <property type="entry name" value="FBA_3"/>
    <property type="match status" value="1"/>
</dbReference>
<dbReference type="PROSITE" id="PS50181">
    <property type="entry name" value="FBOX"/>
    <property type="match status" value="1"/>
</dbReference>
<accession>A0A4Y7LJ16</accession>
<dbReference type="InterPro" id="IPR013187">
    <property type="entry name" value="F-box-assoc_dom_typ3"/>
</dbReference>
<dbReference type="InterPro" id="IPR050796">
    <property type="entry name" value="SCF_F-box_component"/>
</dbReference>
<name>A0A4Y7LJ16_PAPSO</name>
<gene>
    <name evidence="2" type="ORF">C5167_046955</name>
</gene>
<proteinExistence type="predicted"/>
<dbReference type="Gene3D" id="1.20.1280.50">
    <property type="match status" value="1"/>
</dbReference>
<organism evidence="2 3">
    <name type="scientific">Papaver somniferum</name>
    <name type="common">Opium poppy</name>
    <dbReference type="NCBI Taxonomy" id="3469"/>
    <lineage>
        <taxon>Eukaryota</taxon>
        <taxon>Viridiplantae</taxon>
        <taxon>Streptophyta</taxon>
        <taxon>Embryophyta</taxon>
        <taxon>Tracheophyta</taxon>
        <taxon>Spermatophyta</taxon>
        <taxon>Magnoliopsida</taxon>
        <taxon>Ranunculales</taxon>
        <taxon>Papaveraceae</taxon>
        <taxon>Papaveroideae</taxon>
        <taxon>Papaver</taxon>
    </lineage>
</organism>
<dbReference type="Proteomes" id="UP000316621">
    <property type="component" value="Chromosome 11"/>
</dbReference>
<evidence type="ECO:0000313" key="3">
    <source>
        <dbReference type="Proteomes" id="UP000316621"/>
    </source>
</evidence>
<dbReference type="SUPFAM" id="SSF81383">
    <property type="entry name" value="F-box domain"/>
    <property type="match status" value="1"/>
</dbReference>
<dbReference type="Gramene" id="RZC84169">
    <property type="protein sequence ID" value="RZC84169"/>
    <property type="gene ID" value="C5167_046955"/>
</dbReference>
<evidence type="ECO:0000259" key="1">
    <source>
        <dbReference type="PROSITE" id="PS50181"/>
    </source>
</evidence>
<dbReference type="OrthoDB" id="5319261at2759"/>
<keyword evidence="3" id="KW-1185">Reference proteome</keyword>
<evidence type="ECO:0000313" key="2">
    <source>
        <dbReference type="EMBL" id="RZC84169.1"/>
    </source>
</evidence>
<dbReference type="InterPro" id="IPR001810">
    <property type="entry name" value="F-box_dom"/>
</dbReference>
<dbReference type="EMBL" id="CM010725">
    <property type="protein sequence ID" value="RZC84169.1"/>
    <property type="molecule type" value="Genomic_DNA"/>
</dbReference>